<dbReference type="InterPro" id="IPR052515">
    <property type="entry name" value="Gfo/Idh/MocA_Oxidoreductase"/>
</dbReference>
<dbReference type="Gene3D" id="3.40.50.720">
    <property type="entry name" value="NAD(P)-binding Rossmann-like Domain"/>
    <property type="match status" value="1"/>
</dbReference>
<reference evidence="3 4" key="1">
    <citation type="submission" date="2023-09" db="EMBL/GenBank/DDBJ databases">
        <authorList>
            <person name="Rey-Velasco X."/>
        </authorList>
    </citation>
    <scope>NUCLEOTIDE SEQUENCE [LARGE SCALE GENOMIC DNA]</scope>
    <source>
        <strain evidence="3 4">F117</strain>
    </source>
</reference>
<dbReference type="EMBL" id="JAVRHK010000028">
    <property type="protein sequence ID" value="MDT0678628.1"/>
    <property type="molecule type" value="Genomic_DNA"/>
</dbReference>
<accession>A0ABU3DAR5</accession>
<dbReference type="InterPro" id="IPR055170">
    <property type="entry name" value="GFO_IDH_MocA-like_dom"/>
</dbReference>
<dbReference type="SUPFAM" id="SSF51735">
    <property type="entry name" value="NAD(P)-binding Rossmann-fold domains"/>
    <property type="match status" value="1"/>
</dbReference>
<dbReference type="SUPFAM" id="SSF55347">
    <property type="entry name" value="Glyceraldehyde-3-phosphate dehydrogenase-like, C-terminal domain"/>
    <property type="match status" value="1"/>
</dbReference>
<dbReference type="Proteomes" id="UP001262582">
    <property type="component" value="Unassembled WGS sequence"/>
</dbReference>
<dbReference type="InterPro" id="IPR036291">
    <property type="entry name" value="NAD(P)-bd_dom_sf"/>
</dbReference>
<proteinExistence type="predicted"/>
<evidence type="ECO:0000313" key="3">
    <source>
        <dbReference type="EMBL" id="MDT0678628.1"/>
    </source>
</evidence>
<keyword evidence="4" id="KW-1185">Reference proteome</keyword>
<feature type="domain" description="GFO/IDH/MocA-like oxidoreductase" evidence="2">
    <location>
        <begin position="132"/>
        <end position="258"/>
    </location>
</feature>
<dbReference type="Pfam" id="PF01408">
    <property type="entry name" value="GFO_IDH_MocA"/>
    <property type="match status" value="1"/>
</dbReference>
<dbReference type="PANTHER" id="PTHR43249">
    <property type="entry name" value="UDP-N-ACETYL-2-AMINO-2-DEOXY-D-GLUCURONATE OXIDASE"/>
    <property type="match status" value="1"/>
</dbReference>
<evidence type="ECO:0000259" key="1">
    <source>
        <dbReference type="Pfam" id="PF01408"/>
    </source>
</evidence>
<comment type="caution">
    <text evidence="3">The sequence shown here is derived from an EMBL/GenBank/DDBJ whole genome shotgun (WGS) entry which is preliminary data.</text>
</comment>
<organism evidence="3 4">
    <name type="scientific">Autumnicola musiva</name>
    <dbReference type="NCBI Taxonomy" id="3075589"/>
    <lineage>
        <taxon>Bacteria</taxon>
        <taxon>Pseudomonadati</taxon>
        <taxon>Bacteroidota</taxon>
        <taxon>Flavobacteriia</taxon>
        <taxon>Flavobacteriales</taxon>
        <taxon>Flavobacteriaceae</taxon>
        <taxon>Autumnicola</taxon>
    </lineage>
</organism>
<sequence length="322" mass="36519">MEKVSWGIIGCGVVAEVKSGPAFQNCKNSELFAVMRRNGKKAEDFARRHKVPYWYDNVEELLQDNRINAVYIATPPSSHLNYTLQAIEAGKHIYLEKPMALSVAEAEQIRNALKGRENKLTVAHYRRKLPAFLKVKELLAANRIGVVRFADVKILQSSEAKIIANTEENWRVDPEISGGGYFYDLAPHQLDLMFHYFGEIAEMRGFSKNQAKLYPANDIVQGIISFRSGIQFRGIWAFNISEKDNTDNCTIYGCKGQLSFSFFGDRVSLKSVAGNEDFHFKPIEHVQGPMIQATVEYFMDKNTNPCSVEEGLEVMKIMNAFR</sequence>
<name>A0ABU3DAR5_9FLAO</name>
<dbReference type="InterPro" id="IPR000683">
    <property type="entry name" value="Gfo/Idh/MocA-like_OxRdtase_N"/>
</dbReference>
<dbReference type="Pfam" id="PF22725">
    <property type="entry name" value="GFO_IDH_MocA_C3"/>
    <property type="match status" value="1"/>
</dbReference>
<evidence type="ECO:0000259" key="2">
    <source>
        <dbReference type="Pfam" id="PF22725"/>
    </source>
</evidence>
<dbReference type="PANTHER" id="PTHR43249:SF1">
    <property type="entry name" value="D-GLUCOSIDE 3-DEHYDROGENASE"/>
    <property type="match status" value="1"/>
</dbReference>
<protein>
    <submittedName>
        <fullName evidence="3">Gfo/Idh/MocA family oxidoreductase</fullName>
    </submittedName>
</protein>
<feature type="domain" description="Gfo/Idh/MocA-like oxidoreductase N-terminal" evidence="1">
    <location>
        <begin position="5"/>
        <end position="124"/>
    </location>
</feature>
<dbReference type="Gene3D" id="3.30.360.10">
    <property type="entry name" value="Dihydrodipicolinate Reductase, domain 2"/>
    <property type="match status" value="1"/>
</dbReference>
<dbReference type="RefSeq" id="WP_311504962.1">
    <property type="nucleotide sequence ID" value="NZ_JAVRHK010000028.1"/>
</dbReference>
<evidence type="ECO:0000313" key="4">
    <source>
        <dbReference type="Proteomes" id="UP001262582"/>
    </source>
</evidence>
<gene>
    <name evidence="3" type="ORF">RM539_18790</name>
</gene>